<evidence type="ECO:0000259" key="1">
    <source>
        <dbReference type="Pfam" id="PF03544"/>
    </source>
</evidence>
<dbReference type="InterPro" id="IPR051045">
    <property type="entry name" value="TonB-dependent_transducer"/>
</dbReference>
<sequence>MLQFLSSSIPYSSSQPEGKVVLKFLIEADGSIKNVEVIQKLDPVLDEACVQAVYAMNGSWTAGMMNGKATPCFYTLPIKFSQPTPPIGLRIPVPTFEGGIDALVEFIRQNRNYPSEAKKEGVVEIVFDVNEDGTVSKLNIKRGLEPLLDKEALRIVALTSGKWRPAILNGKNVKAPHKLPIRF</sequence>
<dbReference type="Gene3D" id="3.30.1150.10">
    <property type="match status" value="2"/>
</dbReference>
<dbReference type="PANTHER" id="PTHR33446">
    <property type="entry name" value="PROTEIN TONB-RELATED"/>
    <property type="match status" value="1"/>
</dbReference>
<dbReference type="SUPFAM" id="SSF74653">
    <property type="entry name" value="TolA/TonB C-terminal domain"/>
    <property type="match status" value="2"/>
</dbReference>
<gene>
    <name evidence="2" type="ORF">ACFQ2O_06045</name>
</gene>
<keyword evidence="3" id="KW-1185">Reference proteome</keyword>
<dbReference type="PANTHER" id="PTHR33446:SF2">
    <property type="entry name" value="PROTEIN TONB"/>
    <property type="match status" value="1"/>
</dbReference>
<dbReference type="EMBL" id="JBHTLD010000035">
    <property type="protein sequence ID" value="MFD1185765.1"/>
    <property type="molecule type" value="Genomic_DNA"/>
</dbReference>
<dbReference type="Proteomes" id="UP001597094">
    <property type="component" value="Unassembled WGS sequence"/>
</dbReference>
<evidence type="ECO:0000313" key="2">
    <source>
        <dbReference type="EMBL" id="MFD1185765.1"/>
    </source>
</evidence>
<feature type="domain" description="TonB C-terminal" evidence="1">
    <location>
        <begin position="17"/>
        <end position="80"/>
    </location>
</feature>
<evidence type="ECO:0000313" key="3">
    <source>
        <dbReference type="Proteomes" id="UP001597094"/>
    </source>
</evidence>
<dbReference type="RefSeq" id="WP_377523986.1">
    <property type="nucleotide sequence ID" value="NZ_JBHTLD010000035.1"/>
</dbReference>
<accession>A0ABW3SQG8</accession>
<proteinExistence type="predicted"/>
<dbReference type="InterPro" id="IPR037682">
    <property type="entry name" value="TonB_C"/>
</dbReference>
<reference evidence="3" key="1">
    <citation type="journal article" date="2019" name="Int. J. Syst. Evol. Microbiol.">
        <title>The Global Catalogue of Microorganisms (GCM) 10K type strain sequencing project: providing services to taxonomists for standard genome sequencing and annotation.</title>
        <authorList>
            <consortium name="The Broad Institute Genomics Platform"/>
            <consortium name="The Broad Institute Genome Sequencing Center for Infectious Disease"/>
            <person name="Wu L."/>
            <person name="Ma J."/>
        </authorList>
    </citation>
    <scope>NUCLEOTIDE SEQUENCE [LARGE SCALE GENOMIC DNA]</scope>
    <source>
        <strain evidence="3">JCM 31319</strain>
    </source>
</reference>
<protein>
    <submittedName>
        <fullName evidence="2">Energy transducer TonB</fullName>
    </submittedName>
</protein>
<dbReference type="Pfam" id="PF03544">
    <property type="entry name" value="TonB_C"/>
    <property type="match status" value="2"/>
</dbReference>
<organism evidence="2 3">
    <name type="scientific">Pontibacter rugosus</name>
    <dbReference type="NCBI Taxonomy" id="1745966"/>
    <lineage>
        <taxon>Bacteria</taxon>
        <taxon>Pseudomonadati</taxon>
        <taxon>Bacteroidota</taxon>
        <taxon>Cytophagia</taxon>
        <taxon>Cytophagales</taxon>
        <taxon>Hymenobacteraceae</taxon>
        <taxon>Pontibacter</taxon>
    </lineage>
</organism>
<feature type="domain" description="TonB C-terminal" evidence="1">
    <location>
        <begin position="110"/>
        <end position="183"/>
    </location>
</feature>
<name>A0ABW3SQG8_9BACT</name>
<comment type="caution">
    <text evidence="2">The sequence shown here is derived from an EMBL/GenBank/DDBJ whole genome shotgun (WGS) entry which is preliminary data.</text>
</comment>